<accession>A0A7W6BXI2</accession>
<protein>
    <submittedName>
        <fullName evidence="1">Uncharacterized protein</fullName>
    </submittedName>
</protein>
<organism evidence="1 2">
    <name type="scientific">Aureimonas phyllosphaerae</name>
    <dbReference type="NCBI Taxonomy" id="1166078"/>
    <lineage>
        <taxon>Bacteria</taxon>
        <taxon>Pseudomonadati</taxon>
        <taxon>Pseudomonadota</taxon>
        <taxon>Alphaproteobacteria</taxon>
        <taxon>Hyphomicrobiales</taxon>
        <taxon>Aurantimonadaceae</taxon>
        <taxon>Aureimonas</taxon>
    </lineage>
</organism>
<reference evidence="1 2" key="1">
    <citation type="submission" date="2020-08" db="EMBL/GenBank/DDBJ databases">
        <title>Genomic Encyclopedia of Type Strains, Phase IV (KMG-IV): sequencing the most valuable type-strain genomes for metagenomic binning, comparative biology and taxonomic classification.</title>
        <authorList>
            <person name="Goeker M."/>
        </authorList>
    </citation>
    <scope>NUCLEOTIDE SEQUENCE [LARGE SCALE GENOMIC DNA]</scope>
    <source>
        <strain evidence="1 2">DSM 25024</strain>
    </source>
</reference>
<gene>
    <name evidence="1" type="ORF">GGR05_004068</name>
</gene>
<proteinExistence type="predicted"/>
<dbReference type="EMBL" id="JACIDO010000013">
    <property type="protein sequence ID" value="MBB3937899.1"/>
    <property type="molecule type" value="Genomic_DNA"/>
</dbReference>
<dbReference type="AlphaFoldDB" id="A0A7W6BXI2"/>
<dbReference type="RefSeq" id="WP_090966218.1">
    <property type="nucleotide sequence ID" value="NZ_FOOA01000025.1"/>
</dbReference>
<name>A0A7W6BXI2_9HYPH</name>
<sequence length="66" mass="7338">MSATPVLDRIRRIEDALAEALRQQGADVENYHGDLIAFIDFEGLMLANRPAVDVTRLAKDVERALS</sequence>
<evidence type="ECO:0000313" key="1">
    <source>
        <dbReference type="EMBL" id="MBB3937899.1"/>
    </source>
</evidence>
<evidence type="ECO:0000313" key="2">
    <source>
        <dbReference type="Proteomes" id="UP000531216"/>
    </source>
</evidence>
<comment type="caution">
    <text evidence="1">The sequence shown here is derived from an EMBL/GenBank/DDBJ whole genome shotgun (WGS) entry which is preliminary data.</text>
</comment>
<dbReference type="Proteomes" id="UP000531216">
    <property type="component" value="Unassembled WGS sequence"/>
</dbReference>
<keyword evidence="2" id="KW-1185">Reference proteome</keyword>